<protein>
    <submittedName>
        <fullName evidence="2">Uncharacterized protein</fullName>
    </submittedName>
</protein>
<evidence type="ECO:0000256" key="1">
    <source>
        <dbReference type="SAM" id="MobiDB-lite"/>
    </source>
</evidence>
<comment type="caution">
    <text evidence="2">The sequence shown here is derived from an EMBL/GenBank/DDBJ whole genome shotgun (WGS) entry which is preliminary data.</text>
</comment>
<evidence type="ECO:0000313" key="2">
    <source>
        <dbReference type="EMBL" id="RRT54693.1"/>
    </source>
</evidence>
<proteinExistence type="predicted"/>
<evidence type="ECO:0000313" key="3">
    <source>
        <dbReference type="Proteomes" id="UP000287651"/>
    </source>
</evidence>
<organism evidence="2 3">
    <name type="scientific">Ensete ventricosum</name>
    <name type="common">Abyssinian banana</name>
    <name type="synonym">Musa ensete</name>
    <dbReference type="NCBI Taxonomy" id="4639"/>
    <lineage>
        <taxon>Eukaryota</taxon>
        <taxon>Viridiplantae</taxon>
        <taxon>Streptophyta</taxon>
        <taxon>Embryophyta</taxon>
        <taxon>Tracheophyta</taxon>
        <taxon>Spermatophyta</taxon>
        <taxon>Magnoliopsida</taxon>
        <taxon>Liliopsida</taxon>
        <taxon>Zingiberales</taxon>
        <taxon>Musaceae</taxon>
        <taxon>Ensete</taxon>
    </lineage>
</organism>
<dbReference type="Proteomes" id="UP000287651">
    <property type="component" value="Unassembled WGS sequence"/>
</dbReference>
<feature type="compositionally biased region" description="Basic and acidic residues" evidence="1">
    <location>
        <begin position="136"/>
        <end position="147"/>
    </location>
</feature>
<dbReference type="EMBL" id="AMZH03010469">
    <property type="protein sequence ID" value="RRT54693.1"/>
    <property type="molecule type" value="Genomic_DNA"/>
</dbReference>
<feature type="region of interest" description="Disordered" evidence="1">
    <location>
        <begin position="123"/>
        <end position="156"/>
    </location>
</feature>
<sequence length="156" mass="17059">MCMMMIRYNLIPVIDGGGVGLRLVEQVSAEGLVGGVAAGVEDAPPHVVAWGLGVGGRRRHRRGWCLRHRHGPLVHAAATLRFCVETKRWNANMREIERERCSNGGGPGRPWTFKGLVETFLSMPRPRSGGGPARTWSERDGFGRCEKSGAPSKSRT</sequence>
<name>A0A426YSH5_ENSVE</name>
<reference evidence="2 3" key="1">
    <citation type="journal article" date="2014" name="Agronomy (Basel)">
        <title>A Draft Genome Sequence for Ensete ventricosum, the Drought-Tolerant Tree Against Hunger.</title>
        <authorList>
            <person name="Harrison J."/>
            <person name="Moore K.A."/>
            <person name="Paszkiewicz K."/>
            <person name="Jones T."/>
            <person name="Grant M."/>
            <person name="Ambacheew D."/>
            <person name="Muzemil S."/>
            <person name="Studholme D.J."/>
        </authorList>
    </citation>
    <scope>NUCLEOTIDE SEQUENCE [LARGE SCALE GENOMIC DNA]</scope>
</reference>
<accession>A0A426YSH5</accession>
<gene>
    <name evidence="2" type="ORF">B296_00027964</name>
</gene>
<dbReference type="AlphaFoldDB" id="A0A426YSH5"/>